<dbReference type="Proteomes" id="UP000410492">
    <property type="component" value="Unassembled WGS sequence"/>
</dbReference>
<dbReference type="GO" id="GO:0005576">
    <property type="term" value="C:extracellular region"/>
    <property type="evidence" value="ECO:0007669"/>
    <property type="project" value="UniProtKB-SubCell"/>
</dbReference>
<dbReference type="InterPro" id="IPR002413">
    <property type="entry name" value="V5_allergen-like"/>
</dbReference>
<dbReference type="InterPro" id="IPR035940">
    <property type="entry name" value="CAP_sf"/>
</dbReference>
<evidence type="ECO:0000256" key="3">
    <source>
        <dbReference type="SAM" id="SignalP"/>
    </source>
</evidence>
<dbReference type="AlphaFoldDB" id="A0A653BRR6"/>
<keyword evidence="6" id="KW-1185">Reference proteome</keyword>
<dbReference type="Pfam" id="PF00188">
    <property type="entry name" value="CAP"/>
    <property type="match status" value="1"/>
</dbReference>
<dbReference type="EMBL" id="CAACVG010004208">
    <property type="protein sequence ID" value="VEN38210.1"/>
    <property type="molecule type" value="Genomic_DNA"/>
</dbReference>
<dbReference type="InterPro" id="IPR014044">
    <property type="entry name" value="CAP_dom"/>
</dbReference>
<dbReference type="OrthoDB" id="43654at2759"/>
<dbReference type="InterPro" id="IPR001283">
    <property type="entry name" value="CRISP-related"/>
</dbReference>
<reference evidence="5 6" key="1">
    <citation type="submission" date="2019-01" db="EMBL/GenBank/DDBJ databases">
        <authorList>
            <person name="Sayadi A."/>
        </authorList>
    </citation>
    <scope>NUCLEOTIDE SEQUENCE [LARGE SCALE GENOMIC DNA]</scope>
</reference>
<keyword evidence="2" id="KW-0964">Secreted</keyword>
<feature type="domain" description="SCP" evidence="4">
    <location>
        <begin position="53"/>
        <end position="227"/>
    </location>
</feature>
<feature type="signal peptide" evidence="3">
    <location>
        <begin position="1"/>
        <end position="16"/>
    </location>
</feature>
<protein>
    <recommendedName>
        <fullName evidence="4">SCP domain-containing protein</fullName>
    </recommendedName>
</protein>
<dbReference type="PRINTS" id="PR00838">
    <property type="entry name" value="V5ALLERGEN"/>
</dbReference>
<name>A0A653BRR6_CALMS</name>
<dbReference type="SMART" id="SM00198">
    <property type="entry name" value="SCP"/>
    <property type="match status" value="1"/>
</dbReference>
<dbReference type="PANTHER" id="PTHR10334">
    <property type="entry name" value="CYSTEINE-RICH SECRETORY PROTEIN-RELATED"/>
    <property type="match status" value="1"/>
</dbReference>
<proteinExistence type="predicted"/>
<dbReference type="SUPFAM" id="SSF55797">
    <property type="entry name" value="PR-1-like"/>
    <property type="match status" value="1"/>
</dbReference>
<accession>A0A653BRR6</accession>
<evidence type="ECO:0000313" key="6">
    <source>
        <dbReference type="Proteomes" id="UP000410492"/>
    </source>
</evidence>
<sequence>MILVGVLILNLPFLYASNEYCKICENGTHTLCKYKEGPSKTCTDYKTVNLTEELKEYIVSIHNDIRNHVASGQETKGGLGRQPSAANMNMLEWDDELATTAQRWADQCIPINESMQHDICKRSHRFEVGQNVLTAVMADKEFPELAALILHWYKQVDNVIPSDIDHFSGIKRGQFMIGQYTQLVWAKTRYVGCGISIFLDIQSSSPKKKFYSHRLVCNYGPTGNVLGHTVYQKGIPCSKCAGGQCDVFRTSLCLNKDLKKDSQKYKRVLNKSCFSTIPGANSTERIYLAPKNQLNNVHITMKNNKKQVVFSQDVIKEQIILRLRRSVNVTDSSQEHQNSQNNFVDVLYTTKSIEKNVSILTDLDADVVDMPEAKFVNKKSKNTGSTKPNYILVDGEIDYRNIKYKKVKGLWLDGQCKCDRFYRSSTNKKDVKQNALLLVIIIIIFS</sequence>
<dbReference type="CDD" id="cd05380">
    <property type="entry name" value="CAP_euk"/>
    <property type="match status" value="1"/>
</dbReference>
<dbReference type="Gene3D" id="3.40.33.10">
    <property type="entry name" value="CAP"/>
    <property type="match status" value="1"/>
</dbReference>
<organism evidence="5 6">
    <name type="scientific">Callosobruchus maculatus</name>
    <name type="common">Southern cowpea weevil</name>
    <name type="synonym">Pulse bruchid</name>
    <dbReference type="NCBI Taxonomy" id="64391"/>
    <lineage>
        <taxon>Eukaryota</taxon>
        <taxon>Metazoa</taxon>
        <taxon>Ecdysozoa</taxon>
        <taxon>Arthropoda</taxon>
        <taxon>Hexapoda</taxon>
        <taxon>Insecta</taxon>
        <taxon>Pterygota</taxon>
        <taxon>Neoptera</taxon>
        <taxon>Endopterygota</taxon>
        <taxon>Coleoptera</taxon>
        <taxon>Polyphaga</taxon>
        <taxon>Cucujiformia</taxon>
        <taxon>Chrysomeloidea</taxon>
        <taxon>Chrysomelidae</taxon>
        <taxon>Bruchinae</taxon>
        <taxon>Bruchini</taxon>
        <taxon>Callosobruchus</taxon>
    </lineage>
</organism>
<evidence type="ECO:0000313" key="5">
    <source>
        <dbReference type="EMBL" id="VEN38210.1"/>
    </source>
</evidence>
<feature type="chain" id="PRO_5024836251" description="SCP domain-containing protein" evidence="3">
    <location>
        <begin position="17"/>
        <end position="446"/>
    </location>
</feature>
<gene>
    <name evidence="5" type="ORF">CALMAC_LOCUS3190</name>
</gene>
<keyword evidence="3" id="KW-0732">Signal</keyword>
<evidence type="ECO:0000256" key="1">
    <source>
        <dbReference type="ARBA" id="ARBA00004613"/>
    </source>
</evidence>
<comment type="subcellular location">
    <subcellularLocation>
        <location evidence="1">Secreted</location>
    </subcellularLocation>
</comment>
<evidence type="ECO:0000256" key="2">
    <source>
        <dbReference type="ARBA" id="ARBA00022525"/>
    </source>
</evidence>
<evidence type="ECO:0000259" key="4">
    <source>
        <dbReference type="SMART" id="SM00198"/>
    </source>
</evidence>
<dbReference type="PRINTS" id="PR00837">
    <property type="entry name" value="V5TPXLIKE"/>
</dbReference>